<dbReference type="Proteomes" id="UP000199041">
    <property type="component" value="Unassembled WGS sequence"/>
</dbReference>
<evidence type="ECO:0000256" key="2">
    <source>
        <dbReference type="ARBA" id="ARBA00006275"/>
    </source>
</evidence>
<dbReference type="CDD" id="cd08977">
    <property type="entry name" value="SusD"/>
    <property type="match status" value="1"/>
</dbReference>
<accession>A0A1H3ZUL2</accession>
<protein>
    <submittedName>
        <fullName evidence="8">SusD family protein</fullName>
    </submittedName>
</protein>
<evidence type="ECO:0000259" key="7">
    <source>
        <dbReference type="Pfam" id="PF14322"/>
    </source>
</evidence>
<dbReference type="Pfam" id="PF07980">
    <property type="entry name" value="SusD_RagB"/>
    <property type="match status" value="1"/>
</dbReference>
<dbReference type="SUPFAM" id="SSF48452">
    <property type="entry name" value="TPR-like"/>
    <property type="match status" value="1"/>
</dbReference>
<evidence type="ECO:0000256" key="4">
    <source>
        <dbReference type="ARBA" id="ARBA00023136"/>
    </source>
</evidence>
<dbReference type="OrthoDB" id="9783641at2"/>
<keyword evidence="9" id="KW-1185">Reference proteome</keyword>
<feature type="domain" description="RagB/SusD" evidence="6">
    <location>
        <begin position="357"/>
        <end position="529"/>
    </location>
</feature>
<dbReference type="STRING" id="551991.SAMN05192529_11227"/>
<sequence>MKPLNILYKGLLLAGILTVTTNCTKLDVTDYSEIISDNFNPTADDVASIIAPVYISFRPMWADWYGNFDLQEESADAIVTPVRPNGWYDGGTYIRMHQHLWTPTEGQPETLWYNCFNGINAANRVLSQIESGELPITDGKEAIVAEMKVARDFCYYELMDNFGNVPIVTDFTSNDLPQQSTRKEVYDFLISELKENIPLLSDEVSSKTYGRFNQWAGYSLLAKIYLNAQVYTGTAAWQDCIDACDKVINSGKYILESDYKSNFITENENSQELIFTVPYDETKAPGFIIHMKTLKPADQKVYNLQAQPWGGSCAVPQFIHTYDPDDSRLADSWISGPQITPEGEVAIDYIDSLINIDQAGGNPFNYGYPIGKYEIKMGAKGSLSNDFPIFRYADILMMKAECLLRTGKADEAATLVTQVRQRDFKSNPAKATVTGADLQKGSVYDYGYVKNGKIVTDEGGADIQYGRFYDELGWEFAAEAHRRQDMIRFGVYSTKMWFQHKPVGTYRTLFSIPESVLNSNSNLKQNPGY</sequence>
<evidence type="ECO:0000256" key="1">
    <source>
        <dbReference type="ARBA" id="ARBA00004442"/>
    </source>
</evidence>
<comment type="similarity">
    <text evidence="2">Belongs to the SusD family.</text>
</comment>
<dbReference type="InterPro" id="IPR012944">
    <property type="entry name" value="SusD_RagB_dom"/>
</dbReference>
<dbReference type="Pfam" id="PF14322">
    <property type="entry name" value="SusD-like_3"/>
    <property type="match status" value="1"/>
</dbReference>
<name>A0A1H3ZUL2_9BACT</name>
<evidence type="ECO:0000259" key="6">
    <source>
        <dbReference type="Pfam" id="PF07980"/>
    </source>
</evidence>
<dbReference type="Gene3D" id="1.25.40.390">
    <property type="match status" value="1"/>
</dbReference>
<comment type="subcellular location">
    <subcellularLocation>
        <location evidence="1">Cell outer membrane</location>
    </subcellularLocation>
</comment>
<gene>
    <name evidence="8" type="ORF">SAMN05192529_11227</name>
</gene>
<evidence type="ECO:0000313" key="8">
    <source>
        <dbReference type="EMBL" id="SEA26972.1"/>
    </source>
</evidence>
<dbReference type="InterPro" id="IPR033985">
    <property type="entry name" value="SusD-like_N"/>
</dbReference>
<dbReference type="RefSeq" id="WP_091398233.1">
    <property type="nucleotide sequence ID" value="NZ_FNQY01000012.1"/>
</dbReference>
<keyword evidence="3" id="KW-0732">Signal</keyword>
<evidence type="ECO:0000256" key="3">
    <source>
        <dbReference type="ARBA" id="ARBA00022729"/>
    </source>
</evidence>
<dbReference type="EMBL" id="FNQY01000012">
    <property type="protein sequence ID" value="SEA26972.1"/>
    <property type="molecule type" value="Genomic_DNA"/>
</dbReference>
<organism evidence="8 9">
    <name type="scientific">Arachidicoccus rhizosphaerae</name>
    <dbReference type="NCBI Taxonomy" id="551991"/>
    <lineage>
        <taxon>Bacteria</taxon>
        <taxon>Pseudomonadati</taxon>
        <taxon>Bacteroidota</taxon>
        <taxon>Chitinophagia</taxon>
        <taxon>Chitinophagales</taxon>
        <taxon>Chitinophagaceae</taxon>
        <taxon>Arachidicoccus</taxon>
    </lineage>
</organism>
<keyword evidence="5" id="KW-0998">Cell outer membrane</keyword>
<feature type="domain" description="SusD-like N-terminal" evidence="7">
    <location>
        <begin position="41"/>
        <end position="226"/>
    </location>
</feature>
<proteinExistence type="inferred from homology"/>
<evidence type="ECO:0000313" key="9">
    <source>
        <dbReference type="Proteomes" id="UP000199041"/>
    </source>
</evidence>
<dbReference type="GO" id="GO:0009279">
    <property type="term" value="C:cell outer membrane"/>
    <property type="evidence" value="ECO:0007669"/>
    <property type="project" value="UniProtKB-SubCell"/>
</dbReference>
<dbReference type="InterPro" id="IPR011990">
    <property type="entry name" value="TPR-like_helical_dom_sf"/>
</dbReference>
<keyword evidence="4" id="KW-0472">Membrane</keyword>
<reference evidence="8 9" key="1">
    <citation type="submission" date="2016-10" db="EMBL/GenBank/DDBJ databases">
        <authorList>
            <person name="de Groot N.N."/>
        </authorList>
    </citation>
    <scope>NUCLEOTIDE SEQUENCE [LARGE SCALE GENOMIC DNA]</scope>
    <source>
        <strain evidence="8 9">Vu-144</strain>
    </source>
</reference>
<dbReference type="AlphaFoldDB" id="A0A1H3ZUL2"/>
<evidence type="ECO:0000256" key="5">
    <source>
        <dbReference type="ARBA" id="ARBA00023237"/>
    </source>
</evidence>